<feature type="region of interest" description="Disordered" evidence="1">
    <location>
        <begin position="150"/>
        <end position="176"/>
    </location>
</feature>
<sequence length="176" mass="19562">MALDRTTVKLVYKGSDSINDKDTKKIINSAKEDLIGVFNNGVINSLLLVKFSSKDIFNDLEAEELESEVAKSVAFTNKFCSLLKGREDIPSALNLLLNLDNPNLDNYEKKIRKVFGTILPDLEVVNEPPTQNEPPPLPPRQLGVVIPQTPMQRQGTANDESDGHAQLNPDVQNMYN</sequence>
<evidence type="ECO:0000313" key="2">
    <source>
        <dbReference type="EMBL" id="CAL8117064.1"/>
    </source>
</evidence>
<proteinExistence type="predicted"/>
<organism evidence="2 3">
    <name type="scientific">Orchesella dallaii</name>
    <dbReference type="NCBI Taxonomy" id="48710"/>
    <lineage>
        <taxon>Eukaryota</taxon>
        <taxon>Metazoa</taxon>
        <taxon>Ecdysozoa</taxon>
        <taxon>Arthropoda</taxon>
        <taxon>Hexapoda</taxon>
        <taxon>Collembola</taxon>
        <taxon>Entomobryomorpha</taxon>
        <taxon>Entomobryoidea</taxon>
        <taxon>Orchesellidae</taxon>
        <taxon>Orchesellinae</taxon>
        <taxon>Orchesella</taxon>
    </lineage>
</organism>
<reference evidence="2 3" key="1">
    <citation type="submission" date="2024-08" db="EMBL/GenBank/DDBJ databases">
        <authorList>
            <person name="Cucini C."/>
            <person name="Frati F."/>
        </authorList>
    </citation>
    <scope>NUCLEOTIDE SEQUENCE [LARGE SCALE GENOMIC DNA]</scope>
</reference>
<evidence type="ECO:0000313" key="3">
    <source>
        <dbReference type="Proteomes" id="UP001642540"/>
    </source>
</evidence>
<keyword evidence="3" id="KW-1185">Reference proteome</keyword>
<dbReference type="EMBL" id="CAXLJM020000053">
    <property type="protein sequence ID" value="CAL8117064.1"/>
    <property type="molecule type" value="Genomic_DNA"/>
</dbReference>
<dbReference type="Proteomes" id="UP001642540">
    <property type="component" value="Unassembled WGS sequence"/>
</dbReference>
<accession>A0ABP1R4U7</accession>
<gene>
    <name evidence="2" type="ORF">ODALV1_LOCUS17517</name>
</gene>
<protein>
    <submittedName>
        <fullName evidence="2">Uncharacterized protein</fullName>
    </submittedName>
</protein>
<name>A0ABP1R4U7_9HEXA</name>
<evidence type="ECO:0000256" key="1">
    <source>
        <dbReference type="SAM" id="MobiDB-lite"/>
    </source>
</evidence>
<comment type="caution">
    <text evidence="2">The sequence shown here is derived from an EMBL/GenBank/DDBJ whole genome shotgun (WGS) entry which is preliminary data.</text>
</comment>